<evidence type="ECO:0000313" key="1">
    <source>
        <dbReference type="EMBL" id="SCW04446.1"/>
    </source>
</evidence>
<organism evidence="1 2">
    <name type="scientific">Lachancea fermentati</name>
    <name type="common">Zygosaccharomyces fermentati</name>
    <dbReference type="NCBI Taxonomy" id="4955"/>
    <lineage>
        <taxon>Eukaryota</taxon>
        <taxon>Fungi</taxon>
        <taxon>Dikarya</taxon>
        <taxon>Ascomycota</taxon>
        <taxon>Saccharomycotina</taxon>
        <taxon>Saccharomycetes</taxon>
        <taxon>Saccharomycetales</taxon>
        <taxon>Saccharomycetaceae</taxon>
        <taxon>Lachancea</taxon>
    </lineage>
</organism>
<evidence type="ECO:0000313" key="2">
    <source>
        <dbReference type="Proteomes" id="UP000190831"/>
    </source>
</evidence>
<name>A0A1G4MKZ4_LACFM</name>
<protein>
    <submittedName>
        <fullName evidence="1">LAFE_0H13696g1_1</fullName>
    </submittedName>
</protein>
<reference evidence="1 2" key="1">
    <citation type="submission" date="2016-03" db="EMBL/GenBank/DDBJ databases">
        <authorList>
            <person name="Devillers H."/>
        </authorList>
    </citation>
    <scope>NUCLEOTIDE SEQUENCE [LARGE SCALE GENOMIC DNA]</scope>
    <source>
        <strain evidence="1">CBS 6772</strain>
    </source>
</reference>
<dbReference type="STRING" id="4955.A0A1G4MKZ4"/>
<gene>
    <name evidence="1" type="ORF">LAFE_0H13696G</name>
</gene>
<sequence>MSIETVLAQLIIEEDNSNNTLIFGLASNAREYFEKELTSSSGTMSSVRAMVNSRTSIKVLFLSKLQYLFMYLTKLEVDDANTSTRYTSMIFYGLDELLKCDKQSLCAQQVRLANLIFNVTFKLKNKHELEVQFVPSLPYECSDLNRLEQYWREMTSH</sequence>
<proteinExistence type="predicted"/>
<dbReference type="OMA" id="FRIKRKH"/>
<dbReference type="AlphaFoldDB" id="A0A1G4MKZ4"/>
<dbReference type="EMBL" id="LT598491">
    <property type="protein sequence ID" value="SCW04446.1"/>
    <property type="molecule type" value="Genomic_DNA"/>
</dbReference>
<dbReference type="Proteomes" id="UP000190831">
    <property type="component" value="Chromosome H"/>
</dbReference>
<keyword evidence="2" id="KW-1185">Reference proteome</keyword>
<accession>A0A1G4MKZ4</accession>
<dbReference type="OrthoDB" id="4053447at2759"/>